<dbReference type="SUPFAM" id="SSF56801">
    <property type="entry name" value="Acetyl-CoA synthetase-like"/>
    <property type="match status" value="1"/>
</dbReference>
<dbReference type="Pfam" id="PF13193">
    <property type="entry name" value="AMP-binding_C"/>
    <property type="match status" value="1"/>
</dbReference>
<dbReference type="InterPro" id="IPR020845">
    <property type="entry name" value="AMP-binding_CS"/>
</dbReference>
<comment type="caution">
    <text evidence="5">The sequence shown here is derived from an EMBL/GenBank/DDBJ whole genome shotgun (WGS) entry which is preliminary data.</text>
</comment>
<proteinExistence type="predicted"/>
<dbReference type="EC" id="2.7.7.58" evidence="5"/>
<gene>
    <name evidence="5" type="ORF">EZV61_09140</name>
</gene>
<dbReference type="PANTHER" id="PTHR43767:SF1">
    <property type="entry name" value="NONRIBOSOMAL PEPTIDE SYNTHASE PES1 (EUROFUNG)-RELATED"/>
    <property type="match status" value="1"/>
</dbReference>
<dbReference type="Gene3D" id="3.30.300.30">
    <property type="match status" value="1"/>
</dbReference>
<dbReference type="InterPro" id="IPR050237">
    <property type="entry name" value="ATP-dep_AMP-bd_enzyme"/>
</dbReference>
<dbReference type="Gene3D" id="3.40.50.980">
    <property type="match status" value="2"/>
</dbReference>
<dbReference type="NCBIfam" id="TIGR02275">
    <property type="entry name" value="DHB_AMP_lig"/>
    <property type="match status" value="1"/>
</dbReference>
<evidence type="ECO:0000313" key="5">
    <source>
        <dbReference type="EMBL" id="TCI03698.1"/>
    </source>
</evidence>
<accession>A0ABY2ALA8</accession>
<evidence type="ECO:0000256" key="1">
    <source>
        <dbReference type="ARBA" id="ARBA00004924"/>
    </source>
</evidence>
<sequence length="542" mass="60329">MSHYNVIQTDPNYIPWPESFAQQYRDEGYWTDTKIQQLVELRASSTPTKTALVCGERRWSYVELAQQVERLAVGFQSHGLQCGDKVVLHLPNIAEFYLCFFALLKLGVQPVLALPAHRTSEIRYFCNFVKAKAYIVAEQGGFNWRELAEGLLHDRQSVQKVFCLQRGDDKEPSSLIVDLQKVFSDGQLRPSKAEPAFAFFQLSGGTTGAPKLIPRTHSDYLYSVRRSTELCELTSDDSYLCVLPCAHNFPLSSPGALGFFMVGGTVILAADATPQTAFQLIEQHGVTVSALVPPLALLWLDLAKHSRFNISPLRLLQVGGAKFSAEAAKRVRPVLGCQLQQVFGMAEGLVNYTRLNDDEQTVVYTQGRPMSDADEIRVLGSADKPVEVGEVGHLQVRGPYTIRGYYAAPEHNHQAFTQDGFYRTGDLVRLTPSGNIEVVGRSKDQINRGGEKIAAEEVENHLIAHLHVHDAAVISLPDPYLGERSCAVLVSQTERPKAIEIKRFLRARGLAEFKIPDRIEWVDTLPKTAVGKVNKKQLQMAL</sequence>
<keyword evidence="2" id="KW-0436">Ligase</keyword>
<dbReference type="Gene3D" id="2.30.38.10">
    <property type="entry name" value="Luciferase, Domain 3"/>
    <property type="match status" value="1"/>
</dbReference>
<dbReference type="PROSITE" id="PS00455">
    <property type="entry name" value="AMP_BINDING"/>
    <property type="match status" value="1"/>
</dbReference>
<dbReference type="Pfam" id="PF00501">
    <property type="entry name" value="AMP-binding"/>
    <property type="match status" value="1"/>
</dbReference>
<evidence type="ECO:0000313" key="6">
    <source>
        <dbReference type="Proteomes" id="UP000292554"/>
    </source>
</evidence>
<keyword evidence="5" id="KW-0548">Nucleotidyltransferase</keyword>
<keyword evidence="6" id="KW-1185">Reference proteome</keyword>
<feature type="domain" description="AMP-binding enzyme C-terminal" evidence="4">
    <location>
        <begin position="457"/>
        <end position="532"/>
    </location>
</feature>
<organism evidence="5 6">
    <name type="scientific">Corallincola luteus</name>
    <dbReference type="NCBI Taxonomy" id="1775177"/>
    <lineage>
        <taxon>Bacteria</taxon>
        <taxon>Pseudomonadati</taxon>
        <taxon>Pseudomonadota</taxon>
        <taxon>Gammaproteobacteria</taxon>
        <taxon>Alteromonadales</taxon>
        <taxon>Psychromonadaceae</taxon>
        <taxon>Corallincola</taxon>
    </lineage>
</organism>
<dbReference type="Proteomes" id="UP000292554">
    <property type="component" value="Unassembled WGS sequence"/>
</dbReference>
<evidence type="ECO:0000256" key="2">
    <source>
        <dbReference type="ARBA" id="ARBA00022598"/>
    </source>
</evidence>
<name>A0ABY2ALA8_9GAMM</name>
<protein>
    <submittedName>
        <fullName evidence="5">(2,3-dihydroxybenzoyl)adenylate synthase</fullName>
        <ecNumber evidence="5">2.7.7.58</ecNumber>
    </submittedName>
</protein>
<dbReference type="CDD" id="cd05920">
    <property type="entry name" value="23DHB-AMP_lg"/>
    <property type="match status" value="1"/>
</dbReference>
<dbReference type="InterPro" id="IPR000873">
    <property type="entry name" value="AMP-dep_synth/lig_dom"/>
</dbReference>
<dbReference type="PANTHER" id="PTHR43767">
    <property type="entry name" value="LONG-CHAIN-FATTY-ACID--COA LIGASE"/>
    <property type="match status" value="1"/>
</dbReference>
<dbReference type="InterPro" id="IPR025110">
    <property type="entry name" value="AMP-bd_C"/>
</dbReference>
<dbReference type="InterPro" id="IPR045851">
    <property type="entry name" value="AMP-bd_C_sf"/>
</dbReference>
<evidence type="ECO:0000259" key="4">
    <source>
        <dbReference type="Pfam" id="PF13193"/>
    </source>
</evidence>
<keyword evidence="5" id="KW-0808">Transferase</keyword>
<reference evidence="5 6" key="1">
    <citation type="submission" date="2019-02" db="EMBL/GenBank/DDBJ databases">
        <title>Corallincola luteus sp. nov., a marine bacterium isolated from surface sediment of Bohai Sea in China.</title>
        <authorList>
            <person name="Ren Q."/>
        </authorList>
    </citation>
    <scope>NUCLEOTIDE SEQUENCE [LARGE SCALE GENOMIC DNA]</scope>
    <source>
        <strain evidence="5 6">DASS28</strain>
    </source>
</reference>
<comment type="pathway">
    <text evidence="1">Siderophore biosynthesis.</text>
</comment>
<feature type="domain" description="AMP-dependent synthetase/ligase" evidence="3">
    <location>
        <begin position="41"/>
        <end position="406"/>
    </location>
</feature>
<dbReference type="RefSeq" id="WP_131415155.1">
    <property type="nucleotide sequence ID" value="NZ_SJXE01000003.1"/>
</dbReference>
<dbReference type="InterPro" id="IPR011963">
    <property type="entry name" value="DHB_AMP_lig"/>
</dbReference>
<dbReference type="GO" id="GO:0016779">
    <property type="term" value="F:nucleotidyltransferase activity"/>
    <property type="evidence" value="ECO:0007669"/>
    <property type="project" value="UniProtKB-KW"/>
</dbReference>
<evidence type="ECO:0000259" key="3">
    <source>
        <dbReference type="Pfam" id="PF00501"/>
    </source>
</evidence>
<dbReference type="EMBL" id="SJXE01000003">
    <property type="protein sequence ID" value="TCI03698.1"/>
    <property type="molecule type" value="Genomic_DNA"/>
</dbReference>